<protein>
    <recommendedName>
        <fullName evidence="3">type I site-specific deoxyribonuclease</fullName>
        <ecNumber evidence="3">3.1.21.3</ecNumber>
    </recommendedName>
</protein>
<keyword evidence="7" id="KW-0255">Endonuclease</keyword>
<evidence type="ECO:0000259" key="11">
    <source>
        <dbReference type="Pfam" id="PF04313"/>
    </source>
</evidence>
<dbReference type="Pfam" id="PF04313">
    <property type="entry name" value="HSDR_N"/>
    <property type="match status" value="1"/>
</dbReference>
<evidence type="ECO:0000256" key="7">
    <source>
        <dbReference type="ARBA" id="ARBA00022759"/>
    </source>
</evidence>
<feature type="non-terminal residue" evidence="12">
    <location>
        <position position="219"/>
    </location>
</feature>
<reference evidence="12" key="1">
    <citation type="journal article" date="2014" name="Front. Microbiol.">
        <title>High frequency of phylogenetically diverse reductive dehalogenase-homologous genes in deep subseafloor sedimentary metagenomes.</title>
        <authorList>
            <person name="Kawai M."/>
            <person name="Futagami T."/>
            <person name="Toyoda A."/>
            <person name="Takaki Y."/>
            <person name="Nishi S."/>
            <person name="Hori S."/>
            <person name="Arai W."/>
            <person name="Tsubouchi T."/>
            <person name="Morono Y."/>
            <person name="Uchiyama I."/>
            <person name="Ito T."/>
            <person name="Fujiyama A."/>
            <person name="Inagaki F."/>
            <person name="Takami H."/>
        </authorList>
    </citation>
    <scope>NUCLEOTIDE SEQUENCE</scope>
    <source>
        <strain evidence="12">Expedition CK06-06</strain>
    </source>
</reference>
<evidence type="ECO:0000256" key="8">
    <source>
        <dbReference type="ARBA" id="ARBA00022801"/>
    </source>
</evidence>
<dbReference type="PANTHER" id="PTHR30195:SF15">
    <property type="entry name" value="TYPE I RESTRICTION ENZYME HINDI ENDONUCLEASE SUBUNIT"/>
    <property type="match status" value="1"/>
</dbReference>
<evidence type="ECO:0000256" key="9">
    <source>
        <dbReference type="ARBA" id="ARBA00022840"/>
    </source>
</evidence>
<feature type="domain" description="Restriction endonuclease type I HsdR N-terminal" evidence="11">
    <location>
        <begin position="3"/>
        <end position="188"/>
    </location>
</feature>
<dbReference type="Gene3D" id="3.90.1570.50">
    <property type="match status" value="1"/>
</dbReference>
<dbReference type="GO" id="GO:0009035">
    <property type="term" value="F:type I site-specific deoxyribonuclease activity"/>
    <property type="evidence" value="ECO:0007669"/>
    <property type="project" value="UniProtKB-EC"/>
</dbReference>
<evidence type="ECO:0000256" key="1">
    <source>
        <dbReference type="ARBA" id="ARBA00000851"/>
    </source>
</evidence>
<dbReference type="AlphaFoldDB" id="X0S507"/>
<dbReference type="EC" id="3.1.21.3" evidence="3"/>
<dbReference type="EMBL" id="BARS01001768">
    <property type="protein sequence ID" value="GAF76094.1"/>
    <property type="molecule type" value="Genomic_DNA"/>
</dbReference>
<name>X0S507_9ZZZZ</name>
<evidence type="ECO:0000256" key="4">
    <source>
        <dbReference type="ARBA" id="ARBA00022722"/>
    </source>
</evidence>
<proteinExistence type="inferred from homology"/>
<keyword evidence="5" id="KW-0547">Nucleotide-binding</keyword>
<dbReference type="InterPro" id="IPR051268">
    <property type="entry name" value="Type-I_R_enzyme_R_subunit"/>
</dbReference>
<dbReference type="InterPro" id="IPR007409">
    <property type="entry name" value="Restrct_endonuc_type1_HsdR_N"/>
</dbReference>
<keyword evidence="4" id="KW-0540">Nuclease</keyword>
<dbReference type="GO" id="GO:0009307">
    <property type="term" value="P:DNA restriction-modification system"/>
    <property type="evidence" value="ECO:0007669"/>
    <property type="project" value="UniProtKB-KW"/>
</dbReference>
<keyword evidence="8" id="KW-0378">Hydrolase</keyword>
<keyword evidence="6" id="KW-0680">Restriction system</keyword>
<dbReference type="PANTHER" id="PTHR30195">
    <property type="entry name" value="TYPE I SITE-SPECIFIC DEOXYRIBONUCLEASE PROTEIN SUBUNIT M AND R"/>
    <property type="match status" value="1"/>
</dbReference>
<feature type="non-terminal residue" evidence="12">
    <location>
        <position position="1"/>
    </location>
</feature>
<evidence type="ECO:0000256" key="6">
    <source>
        <dbReference type="ARBA" id="ARBA00022747"/>
    </source>
</evidence>
<dbReference type="CDD" id="cd22332">
    <property type="entry name" value="HsdR_N"/>
    <property type="match status" value="1"/>
</dbReference>
<sequence length="219" mass="25561">AQSLGWQKVTRKQAEKRRGFSDESSIRGRAKGASLFFDELLYKQVKKFNPKYKKSKQELIKGLSLLSPNIFGNQEFLQFLKGEKTFFLDAQNRELNLKLIDFENIENNVFEITEEYYFFNGKFANREDVVFLINGVPVLVIECKNVTKEEALSIGIGQLRRYHKETPEMFVPQQVFSVTEGLGFSYGATWNLVKRNIFNWRGDEIGKLENKIKTFFNKK</sequence>
<dbReference type="GO" id="GO:0003677">
    <property type="term" value="F:DNA binding"/>
    <property type="evidence" value="ECO:0007669"/>
    <property type="project" value="UniProtKB-KW"/>
</dbReference>
<evidence type="ECO:0000256" key="3">
    <source>
        <dbReference type="ARBA" id="ARBA00012654"/>
    </source>
</evidence>
<evidence type="ECO:0000256" key="10">
    <source>
        <dbReference type="ARBA" id="ARBA00023125"/>
    </source>
</evidence>
<comment type="caution">
    <text evidence="12">The sequence shown here is derived from an EMBL/GenBank/DDBJ whole genome shotgun (WGS) entry which is preliminary data.</text>
</comment>
<organism evidence="12">
    <name type="scientific">marine sediment metagenome</name>
    <dbReference type="NCBI Taxonomy" id="412755"/>
    <lineage>
        <taxon>unclassified sequences</taxon>
        <taxon>metagenomes</taxon>
        <taxon>ecological metagenomes</taxon>
    </lineage>
</organism>
<evidence type="ECO:0000313" key="12">
    <source>
        <dbReference type="EMBL" id="GAF76094.1"/>
    </source>
</evidence>
<gene>
    <name evidence="12" type="ORF">S01H1_03271</name>
</gene>
<keyword evidence="10" id="KW-0238">DNA-binding</keyword>
<keyword evidence="9" id="KW-0067">ATP-binding</keyword>
<comment type="catalytic activity">
    <reaction evidence="1">
        <text>Endonucleolytic cleavage of DNA to give random double-stranded fragments with terminal 5'-phosphates, ATP is simultaneously hydrolyzed.</text>
        <dbReference type="EC" id="3.1.21.3"/>
    </reaction>
</comment>
<accession>X0S507</accession>
<comment type="similarity">
    <text evidence="2">Belongs to the HsdR family.</text>
</comment>
<evidence type="ECO:0000256" key="2">
    <source>
        <dbReference type="ARBA" id="ARBA00008598"/>
    </source>
</evidence>
<dbReference type="GO" id="GO:0005524">
    <property type="term" value="F:ATP binding"/>
    <property type="evidence" value="ECO:0007669"/>
    <property type="project" value="UniProtKB-KW"/>
</dbReference>
<evidence type="ECO:0000256" key="5">
    <source>
        <dbReference type="ARBA" id="ARBA00022741"/>
    </source>
</evidence>